<evidence type="ECO:0008006" key="4">
    <source>
        <dbReference type="Google" id="ProtNLM"/>
    </source>
</evidence>
<evidence type="ECO:0000313" key="2">
    <source>
        <dbReference type="EMBL" id="AZU60200.1"/>
    </source>
</evidence>
<dbReference type="KEGG" id="nmk:CHR53_02365"/>
<dbReference type="PANTHER" id="PTHR36842:SF1">
    <property type="entry name" value="PROTEIN TOLB"/>
    <property type="match status" value="1"/>
</dbReference>
<accession>A0A3T0HST0</accession>
<dbReference type="OrthoDB" id="9774911at2"/>
<keyword evidence="3" id="KW-1185">Reference proteome</keyword>
<gene>
    <name evidence="2" type="ORF">CHR53_02365</name>
</gene>
<dbReference type="AlphaFoldDB" id="A0A3T0HST0"/>
<protein>
    <recommendedName>
        <fullName evidence="4">Translocation protein TolB</fullName>
    </recommendedName>
</protein>
<organism evidence="2 3">
    <name type="scientific">Neobacillus mesonae</name>
    <dbReference type="NCBI Taxonomy" id="1193713"/>
    <lineage>
        <taxon>Bacteria</taxon>
        <taxon>Bacillati</taxon>
        <taxon>Bacillota</taxon>
        <taxon>Bacilli</taxon>
        <taxon>Bacillales</taxon>
        <taxon>Bacillaceae</taxon>
        <taxon>Neobacillus</taxon>
    </lineage>
</organism>
<feature type="signal peptide" evidence="1">
    <location>
        <begin position="1"/>
        <end position="19"/>
    </location>
</feature>
<dbReference type="EMBL" id="CP022572">
    <property type="protein sequence ID" value="AZU60200.1"/>
    <property type="molecule type" value="Genomic_DNA"/>
</dbReference>
<dbReference type="Gene3D" id="2.120.10.30">
    <property type="entry name" value="TolB, C-terminal domain"/>
    <property type="match status" value="2"/>
</dbReference>
<evidence type="ECO:0000256" key="1">
    <source>
        <dbReference type="SAM" id="SignalP"/>
    </source>
</evidence>
<sequence>MFKKMVLVFVIFISFLPFQLNVSASSSLKAAFIRNDDLWIKIGRNENQLTNGEYVRFPKWSADGSRIAYLRGKKSDGYLGDLWVYHVKMNKHYKVKENVSNNFQWSSHDNQLSFMIQRDVFVVTTDPAKPFTVRLAAKDVENFSWLPKGDGLLVSKKKDQQLNSDILLYKIFLGKYPEEPLVKHFYTVPVGENEIVVSTSQFKWSHDQKWLSFLLVPTASISADSNTLCILSADGKTFRRIAEMLNYDDWFQWAPVGSNLGYITGIGREATVNKYLRIIYVPSFKKRPLTPKGYVDIDFIWKGSGVLYASRSIETNQGPLNQTPLPYLYKIILSSSHQNQIGRHSVTVGDFILHYFDKQLYWVRTNRKAAVVMEGDVITGEERYWINNITMASTYYSKWNWDEMISFYGE</sequence>
<evidence type="ECO:0000313" key="3">
    <source>
        <dbReference type="Proteomes" id="UP000282892"/>
    </source>
</evidence>
<name>A0A3T0HST0_9BACI</name>
<dbReference type="PANTHER" id="PTHR36842">
    <property type="entry name" value="PROTEIN TOLB HOMOLOG"/>
    <property type="match status" value="1"/>
</dbReference>
<dbReference type="STRING" id="1193713.GCA_001636315_02995"/>
<dbReference type="Proteomes" id="UP000282892">
    <property type="component" value="Chromosome"/>
</dbReference>
<dbReference type="InterPro" id="IPR011042">
    <property type="entry name" value="6-blade_b-propeller_TolB-like"/>
</dbReference>
<keyword evidence="1" id="KW-0732">Signal</keyword>
<dbReference type="RefSeq" id="WP_127484745.1">
    <property type="nucleotide sequence ID" value="NZ_CP022572.1"/>
</dbReference>
<reference evidence="2 3" key="1">
    <citation type="submission" date="2017-07" db="EMBL/GenBank/DDBJ databases">
        <title>The complete genome sequence of Bacillus mesonae strain H20-5, an efficient strain improving plant abiotic stress resistance.</title>
        <authorList>
            <person name="Kim S.Y."/>
            <person name="Song H."/>
            <person name="Sang M.K."/>
            <person name="Weon H.-Y."/>
            <person name="Song J."/>
        </authorList>
    </citation>
    <scope>NUCLEOTIDE SEQUENCE [LARGE SCALE GENOMIC DNA]</scope>
    <source>
        <strain evidence="2 3">H20-5</strain>
    </source>
</reference>
<dbReference type="SUPFAM" id="SSF82171">
    <property type="entry name" value="DPP6 N-terminal domain-like"/>
    <property type="match status" value="1"/>
</dbReference>
<feature type="chain" id="PRO_5038862953" description="Translocation protein TolB" evidence="1">
    <location>
        <begin position="20"/>
        <end position="410"/>
    </location>
</feature>
<proteinExistence type="predicted"/>